<evidence type="ECO:0000256" key="4">
    <source>
        <dbReference type="ARBA" id="ARBA00022989"/>
    </source>
</evidence>
<dbReference type="RefSeq" id="WP_173578058.1">
    <property type="nucleotide sequence ID" value="NZ_WOSW01000031.1"/>
</dbReference>
<dbReference type="EMBL" id="WOSW01000031">
    <property type="protein sequence ID" value="NHO33545.1"/>
    <property type="molecule type" value="Genomic_DNA"/>
</dbReference>
<feature type="region of interest" description="Disordered" evidence="6">
    <location>
        <begin position="1"/>
        <end position="27"/>
    </location>
</feature>
<dbReference type="Pfam" id="PF06271">
    <property type="entry name" value="RDD"/>
    <property type="match status" value="1"/>
</dbReference>
<feature type="domain" description="RDD" evidence="8">
    <location>
        <begin position="36"/>
        <end position="190"/>
    </location>
</feature>
<evidence type="ECO:0000256" key="3">
    <source>
        <dbReference type="ARBA" id="ARBA00022692"/>
    </source>
</evidence>
<proteinExistence type="predicted"/>
<accession>A0ABX0KC38</accession>
<feature type="transmembrane region" description="Helical" evidence="7">
    <location>
        <begin position="158"/>
        <end position="178"/>
    </location>
</feature>
<evidence type="ECO:0000256" key="5">
    <source>
        <dbReference type="ARBA" id="ARBA00023136"/>
    </source>
</evidence>
<comment type="subcellular location">
    <subcellularLocation>
        <location evidence="1">Cell membrane</location>
        <topology evidence="1">Multi-pass membrane protein</topology>
    </subcellularLocation>
</comment>
<evidence type="ECO:0000313" key="9">
    <source>
        <dbReference type="EMBL" id="NHO33545.1"/>
    </source>
</evidence>
<evidence type="ECO:0000259" key="8">
    <source>
        <dbReference type="Pfam" id="PF06271"/>
    </source>
</evidence>
<keyword evidence="10" id="KW-1185">Reference proteome</keyword>
<keyword evidence="2" id="KW-1003">Cell membrane</keyword>
<dbReference type="PANTHER" id="PTHR36115:SF9">
    <property type="entry name" value="LMO1584 PROTEIN"/>
    <property type="match status" value="1"/>
</dbReference>
<evidence type="ECO:0000256" key="7">
    <source>
        <dbReference type="SAM" id="Phobius"/>
    </source>
</evidence>
<evidence type="ECO:0000313" key="10">
    <source>
        <dbReference type="Proteomes" id="UP000615326"/>
    </source>
</evidence>
<gene>
    <name evidence="9" type="ORF">GOB84_13455</name>
</gene>
<organism evidence="9 10">
    <name type="scientific">Acetobacter fallax</name>
    <dbReference type="NCBI Taxonomy" id="1737473"/>
    <lineage>
        <taxon>Bacteria</taxon>
        <taxon>Pseudomonadati</taxon>
        <taxon>Pseudomonadota</taxon>
        <taxon>Alphaproteobacteria</taxon>
        <taxon>Acetobacterales</taxon>
        <taxon>Acetobacteraceae</taxon>
        <taxon>Acetobacter</taxon>
    </lineage>
</organism>
<dbReference type="InterPro" id="IPR051791">
    <property type="entry name" value="Pra-immunoreactive"/>
</dbReference>
<dbReference type="InterPro" id="IPR010432">
    <property type="entry name" value="RDD"/>
</dbReference>
<protein>
    <submittedName>
        <fullName evidence="9">RDD family protein</fullName>
    </submittedName>
</protein>
<sequence>MSNSLPPGWGQSGWSGDPGRQPGGAWSGDEQRVLGYAGFWVRTAAALIDGMLVTVAGFLLQVLAVPSVRFDTIEVPGGDTPSYEVAYRTTDFFYSVPFPHPHIDTSGSSPLFLLLPLAYSILLEASTLRGTIGKWILGLQVCDLDGRRISLLRSLVRNVVKSYISFPFLLIGVLMVAFTPKKQGLHDMVASTLVVRRQRIVQFNRRY</sequence>
<evidence type="ECO:0000256" key="1">
    <source>
        <dbReference type="ARBA" id="ARBA00004651"/>
    </source>
</evidence>
<dbReference type="Proteomes" id="UP000615326">
    <property type="component" value="Unassembled WGS sequence"/>
</dbReference>
<keyword evidence="3 7" id="KW-0812">Transmembrane</keyword>
<keyword evidence="5 7" id="KW-0472">Membrane</keyword>
<keyword evidence="4 7" id="KW-1133">Transmembrane helix</keyword>
<feature type="transmembrane region" description="Helical" evidence="7">
    <location>
        <begin position="39"/>
        <end position="60"/>
    </location>
</feature>
<comment type="caution">
    <text evidence="9">The sequence shown here is derived from an EMBL/GenBank/DDBJ whole genome shotgun (WGS) entry which is preliminary data.</text>
</comment>
<dbReference type="PANTHER" id="PTHR36115">
    <property type="entry name" value="PROLINE-RICH ANTIGEN HOMOLOG-RELATED"/>
    <property type="match status" value="1"/>
</dbReference>
<reference evidence="9 10" key="1">
    <citation type="journal article" date="2020" name="Int. J. Syst. Evol. Microbiol.">
        <title>Novel acetic acid bacteria from cider fermentations: Acetobacter conturbans sp. nov. and Acetobacter fallax sp. nov.</title>
        <authorList>
            <person name="Sombolestani A.S."/>
            <person name="Cleenwerck I."/>
            <person name="Cnockaert M."/>
            <person name="Borremans W."/>
            <person name="Wieme A.D."/>
            <person name="De Vuyst L."/>
            <person name="Vandamme P."/>
        </authorList>
    </citation>
    <scope>NUCLEOTIDE SEQUENCE [LARGE SCALE GENOMIC DNA]</scope>
    <source>
        <strain evidence="9 10">LMG 1637</strain>
    </source>
</reference>
<name>A0ABX0KC38_9PROT</name>
<evidence type="ECO:0000256" key="6">
    <source>
        <dbReference type="SAM" id="MobiDB-lite"/>
    </source>
</evidence>
<evidence type="ECO:0000256" key="2">
    <source>
        <dbReference type="ARBA" id="ARBA00022475"/>
    </source>
</evidence>